<comment type="caution">
    <text evidence="9">The sequence shown here is derived from an EMBL/GenBank/DDBJ whole genome shotgun (WGS) entry which is preliminary data.</text>
</comment>
<dbReference type="EMBL" id="DWWT01000059">
    <property type="protein sequence ID" value="HJC06744.1"/>
    <property type="molecule type" value="Genomic_DNA"/>
</dbReference>
<accession>A0A9D2SIS6</accession>
<evidence type="ECO:0000256" key="7">
    <source>
        <dbReference type="SAM" id="Phobius"/>
    </source>
</evidence>
<dbReference type="AlphaFoldDB" id="A0A9D2SIS6"/>
<dbReference type="PANTHER" id="PTHR32309">
    <property type="entry name" value="TYROSINE-PROTEIN KINASE"/>
    <property type="match status" value="1"/>
</dbReference>
<keyword evidence="3" id="KW-1003">Cell membrane</keyword>
<comment type="similarity">
    <text evidence="2">Belongs to the CpsC/CapA family.</text>
</comment>
<evidence type="ECO:0000259" key="8">
    <source>
        <dbReference type="Pfam" id="PF02706"/>
    </source>
</evidence>
<gene>
    <name evidence="9" type="ORF">H9704_11435</name>
</gene>
<dbReference type="GO" id="GO:0005886">
    <property type="term" value="C:plasma membrane"/>
    <property type="evidence" value="ECO:0007669"/>
    <property type="project" value="UniProtKB-SubCell"/>
</dbReference>
<dbReference type="PANTHER" id="PTHR32309:SF13">
    <property type="entry name" value="FERRIC ENTEROBACTIN TRANSPORT PROTEIN FEPE"/>
    <property type="match status" value="1"/>
</dbReference>
<name>A0A9D2SIS6_9FIRM</name>
<protein>
    <recommendedName>
        <fullName evidence="8">Polysaccharide chain length determinant N-terminal domain-containing protein</fullName>
    </recommendedName>
</protein>
<evidence type="ECO:0000256" key="4">
    <source>
        <dbReference type="ARBA" id="ARBA00022692"/>
    </source>
</evidence>
<feature type="transmembrane region" description="Helical" evidence="7">
    <location>
        <begin position="207"/>
        <end position="227"/>
    </location>
</feature>
<dbReference type="GO" id="GO:0004713">
    <property type="term" value="F:protein tyrosine kinase activity"/>
    <property type="evidence" value="ECO:0007669"/>
    <property type="project" value="TreeGrafter"/>
</dbReference>
<reference evidence="9" key="2">
    <citation type="submission" date="2021-04" db="EMBL/GenBank/DDBJ databases">
        <authorList>
            <person name="Gilroy R."/>
        </authorList>
    </citation>
    <scope>NUCLEOTIDE SEQUENCE</scope>
    <source>
        <strain evidence="9">CHK180-15479</strain>
    </source>
</reference>
<evidence type="ECO:0000313" key="10">
    <source>
        <dbReference type="Proteomes" id="UP000823910"/>
    </source>
</evidence>
<feature type="domain" description="Polysaccharide chain length determinant N-terminal" evidence="8">
    <location>
        <begin position="24"/>
        <end position="103"/>
    </location>
</feature>
<feature type="transmembrane region" description="Helical" evidence="7">
    <location>
        <begin position="28"/>
        <end position="49"/>
    </location>
</feature>
<evidence type="ECO:0000256" key="1">
    <source>
        <dbReference type="ARBA" id="ARBA00004651"/>
    </source>
</evidence>
<reference evidence="9" key="1">
    <citation type="journal article" date="2021" name="PeerJ">
        <title>Extensive microbial diversity within the chicken gut microbiome revealed by metagenomics and culture.</title>
        <authorList>
            <person name="Gilroy R."/>
            <person name="Ravi A."/>
            <person name="Getino M."/>
            <person name="Pursley I."/>
            <person name="Horton D.L."/>
            <person name="Alikhan N.F."/>
            <person name="Baker D."/>
            <person name="Gharbi K."/>
            <person name="Hall N."/>
            <person name="Watson M."/>
            <person name="Adriaenssens E.M."/>
            <person name="Foster-Nyarko E."/>
            <person name="Jarju S."/>
            <person name="Secka A."/>
            <person name="Antonio M."/>
            <person name="Oren A."/>
            <person name="Chaudhuri R.R."/>
            <person name="La Ragione R."/>
            <person name="Hildebrand F."/>
            <person name="Pallen M.J."/>
        </authorList>
    </citation>
    <scope>NUCLEOTIDE SEQUENCE</scope>
    <source>
        <strain evidence="9">CHK180-15479</strain>
    </source>
</reference>
<sequence>MDEEITDWNWGKSRLGERLQSCFKEKGWMVFLGLLAGQLLFILISLLFLKPVYEARTSLYVSNVMQTTSRGNMDINDITASQQLVNTYIALLEDESVVSQLSKRLTENFSIEELEECYPLVRIGDSYFVDRKALKKSITMEAAENTEILQISVKSKNREISAKVCAYVEEIAEGVFQSVIQAGEVNQIGQVEAGEEPVSLGLVEMGILGGAVGAALAVFALLVMFVLDARIQDVEDIKTLYQIPVLGVLPRYDMSASRNRYTTIGER</sequence>
<comment type="subcellular location">
    <subcellularLocation>
        <location evidence="1">Cell membrane</location>
        <topology evidence="1">Multi-pass membrane protein</topology>
    </subcellularLocation>
</comment>
<evidence type="ECO:0000256" key="2">
    <source>
        <dbReference type="ARBA" id="ARBA00006683"/>
    </source>
</evidence>
<evidence type="ECO:0000256" key="6">
    <source>
        <dbReference type="ARBA" id="ARBA00023136"/>
    </source>
</evidence>
<dbReference type="Pfam" id="PF02706">
    <property type="entry name" value="Wzz"/>
    <property type="match status" value="1"/>
</dbReference>
<organism evidence="9 10">
    <name type="scientific">Candidatus Enterocloster excrementipullorum</name>
    <dbReference type="NCBI Taxonomy" id="2838559"/>
    <lineage>
        <taxon>Bacteria</taxon>
        <taxon>Bacillati</taxon>
        <taxon>Bacillota</taxon>
        <taxon>Clostridia</taxon>
        <taxon>Lachnospirales</taxon>
        <taxon>Lachnospiraceae</taxon>
        <taxon>Enterocloster</taxon>
    </lineage>
</organism>
<evidence type="ECO:0000256" key="5">
    <source>
        <dbReference type="ARBA" id="ARBA00022989"/>
    </source>
</evidence>
<keyword evidence="5 7" id="KW-1133">Transmembrane helix</keyword>
<keyword evidence="6 7" id="KW-0472">Membrane</keyword>
<evidence type="ECO:0000313" key="9">
    <source>
        <dbReference type="EMBL" id="HJC06744.1"/>
    </source>
</evidence>
<dbReference type="Proteomes" id="UP000823910">
    <property type="component" value="Unassembled WGS sequence"/>
</dbReference>
<evidence type="ECO:0000256" key="3">
    <source>
        <dbReference type="ARBA" id="ARBA00022475"/>
    </source>
</evidence>
<proteinExistence type="inferred from homology"/>
<keyword evidence="4 7" id="KW-0812">Transmembrane</keyword>
<dbReference type="InterPro" id="IPR003856">
    <property type="entry name" value="LPS_length_determ_N"/>
</dbReference>
<dbReference type="InterPro" id="IPR050445">
    <property type="entry name" value="Bact_polysacc_biosynth/exp"/>
</dbReference>